<proteinExistence type="inferred from homology"/>
<feature type="transmembrane region" description="Helical" evidence="5">
    <location>
        <begin position="31"/>
        <end position="53"/>
    </location>
</feature>
<evidence type="ECO:0000256" key="4">
    <source>
        <dbReference type="ARBA" id="ARBA00023136"/>
    </source>
</evidence>
<evidence type="ECO:0000256" key="1">
    <source>
        <dbReference type="ARBA" id="ARBA00004141"/>
    </source>
</evidence>
<keyword evidence="5" id="KW-0489">Methyltransferase</keyword>
<evidence type="ECO:0000256" key="2">
    <source>
        <dbReference type="ARBA" id="ARBA00022692"/>
    </source>
</evidence>
<evidence type="ECO:0000313" key="6">
    <source>
        <dbReference type="EMBL" id="THU76389.1"/>
    </source>
</evidence>
<comment type="similarity">
    <text evidence="5">Belongs to the class VI-like SAM-binding methyltransferase superfamily. Isoprenylcysteine carboxyl methyltransferase family.</text>
</comment>
<keyword evidence="3 5" id="KW-1133">Transmembrane helix</keyword>
<gene>
    <name evidence="6" type="ORF">K435DRAFT_704945</name>
</gene>
<dbReference type="Pfam" id="PF04140">
    <property type="entry name" value="ICMT"/>
    <property type="match status" value="1"/>
</dbReference>
<dbReference type="EMBL" id="ML180946">
    <property type="protein sequence ID" value="THU76389.1"/>
    <property type="molecule type" value="Genomic_DNA"/>
</dbReference>
<dbReference type="GO" id="GO:0005789">
    <property type="term" value="C:endoplasmic reticulum membrane"/>
    <property type="evidence" value="ECO:0007669"/>
    <property type="project" value="UniProtKB-SubCell"/>
</dbReference>
<dbReference type="Proteomes" id="UP000297245">
    <property type="component" value="Unassembled WGS sequence"/>
</dbReference>
<keyword evidence="7" id="KW-1185">Reference proteome</keyword>
<evidence type="ECO:0000256" key="5">
    <source>
        <dbReference type="RuleBase" id="RU362022"/>
    </source>
</evidence>
<sequence length="116" mass="13076">LGRQFTAEIAILKDHQLVTEGPYSVVRHPEYAASFLMSFGILTVLSSPGSWVRESGVLSTLPGEVVAVSLLVFWSMTLLCLAIRIPREDRVLKKEFGKQWVEWKARVSCKLVPKLY</sequence>
<keyword evidence="5" id="KW-0256">Endoplasmic reticulum</keyword>
<evidence type="ECO:0000256" key="3">
    <source>
        <dbReference type="ARBA" id="ARBA00022989"/>
    </source>
</evidence>
<dbReference type="PANTHER" id="PTHR12714">
    <property type="entry name" value="PROTEIN-S ISOPRENYLCYSTEINE O-METHYLTRANSFERASE"/>
    <property type="match status" value="1"/>
</dbReference>
<organism evidence="6 7">
    <name type="scientific">Dendrothele bispora (strain CBS 962.96)</name>
    <dbReference type="NCBI Taxonomy" id="1314807"/>
    <lineage>
        <taxon>Eukaryota</taxon>
        <taxon>Fungi</taxon>
        <taxon>Dikarya</taxon>
        <taxon>Basidiomycota</taxon>
        <taxon>Agaricomycotina</taxon>
        <taxon>Agaricomycetes</taxon>
        <taxon>Agaricomycetidae</taxon>
        <taxon>Agaricales</taxon>
        <taxon>Agaricales incertae sedis</taxon>
        <taxon>Dendrothele</taxon>
    </lineage>
</organism>
<dbReference type="GO" id="GO:0004671">
    <property type="term" value="F:protein C-terminal S-isoprenylcysteine carboxyl O-methyltransferase activity"/>
    <property type="evidence" value="ECO:0007669"/>
    <property type="project" value="UniProtKB-EC"/>
</dbReference>
<dbReference type="GO" id="GO:0032259">
    <property type="term" value="P:methylation"/>
    <property type="evidence" value="ECO:0007669"/>
    <property type="project" value="UniProtKB-KW"/>
</dbReference>
<keyword evidence="2 5" id="KW-0812">Transmembrane</keyword>
<dbReference type="EC" id="2.1.1.100" evidence="5"/>
<feature type="non-terminal residue" evidence="6">
    <location>
        <position position="1"/>
    </location>
</feature>
<keyword evidence="5" id="KW-0949">S-adenosyl-L-methionine</keyword>
<accession>A0A4S8KLJ9</accession>
<protein>
    <recommendedName>
        <fullName evidence="5">Protein-S-isoprenylcysteine O-methyltransferase</fullName>
        <ecNumber evidence="5">2.1.1.100</ecNumber>
    </recommendedName>
</protein>
<evidence type="ECO:0000313" key="7">
    <source>
        <dbReference type="Proteomes" id="UP000297245"/>
    </source>
</evidence>
<reference evidence="6 7" key="1">
    <citation type="journal article" date="2019" name="Nat. Ecol. Evol.">
        <title>Megaphylogeny resolves global patterns of mushroom evolution.</title>
        <authorList>
            <person name="Varga T."/>
            <person name="Krizsan K."/>
            <person name="Foldi C."/>
            <person name="Dima B."/>
            <person name="Sanchez-Garcia M."/>
            <person name="Sanchez-Ramirez S."/>
            <person name="Szollosi G.J."/>
            <person name="Szarkandi J.G."/>
            <person name="Papp V."/>
            <person name="Albert L."/>
            <person name="Andreopoulos W."/>
            <person name="Angelini C."/>
            <person name="Antonin V."/>
            <person name="Barry K.W."/>
            <person name="Bougher N.L."/>
            <person name="Buchanan P."/>
            <person name="Buyck B."/>
            <person name="Bense V."/>
            <person name="Catcheside P."/>
            <person name="Chovatia M."/>
            <person name="Cooper J."/>
            <person name="Damon W."/>
            <person name="Desjardin D."/>
            <person name="Finy P."/>
            <person name="Geml J."/>
            <person name="Haridas S."/>
            <person name="Hughes K."/>
            <person name="Justo A."/>
            <person name="Karasinski D."/>
            <person name="Kautmanova I."/>
            <person name="Kiss B."/>
            <person name="Kocsube S."/>
            <person name="Kotiranta H."/>
            <person name="LaButti K.M."/>
            <person name="Lechner B.E."/>
            <person name="Liimatainen K."/>
            <person name="Lipzen A."/>
            <person name="Lukacs Z."/>
            <person name="Mihaltcheva S."/>
            <person name="Morgado L.N."/>
            <person name="Niskanen T."/>
            <person name="Noordeloos M.E."/>
            <person name="Ohm R.A."/>
            <person name="Ortiz-Santana B."/>
            <person name="Ovrebo C."/>
            <person name="Racz N."/>
            <person name="Riley R."/>
            <person name="Savchenko A."/>
            <person name="Shiryaev A."/>
            <person name="Soop K."/>
            <person name="Spirin V."/>
            <person name="Szebenyi C."/>
            <person name="Tomsovsky M."/>
            <person name="Tulloss R.E."/>
            <person name="Uehling J."/>
            <person name="Grigoriev I.V."/>
            <person name="Vagvolgyi C."/>
            <person name="Papp T."/>
            <person name="Martin F.M."/>
            <person name="Miettinen O."/>
            <person name="Hibbett D.S."/>
            <person name="Nagy L.G."/>
        </authorList>
    </citation>
    <scope>NUCLEOTIDE SEQUENCE [LARGE SCALE GENOMIC DNA]</scope>
    <source>
        <strain evidence="6 7">CBS 962.96</strain>
    </source>
</reference>
<dbReference type="OrthoDB" id="422086at2759"/>
<keyword evidence="5" id="KW-0808">Transferase</keyword>
<comment type="catalytic activity">
    <reaction evidence="5">
        <text>[protein]-C-terminal S-[(2E,6E)-farnesyl]-L-cysteine + S-adenosyl-L-methionine = [protein]-C-terminal S-[(2E,6E)-farnesyl]-L-cysteine methyl ester + S-adenosyl-L-homocysteine</text>
        <dbReference type="Rhea" id="RHEA:21672"/>
        <dbReference type="Rhea" id="RHEA-COMP:12125"/>
        <dbReference type="Rhea" id="RHEA-COMP:12126"/>
        <dbReference type="ChEBI" id="CHEBI:57856"/>
        <dbReference type="ChEBI" id="CHEBI:59789"/>
        <dbReference type="ChEBI" id="CHEBI:90510"/>
        <dbReference type="ChEBI" id="CHEBI:90511"/>
        <dbReference type="EC" id="2.1.1.100"/>
    </reaction>
</comment>
<keyword evidence="4 5" id="KW-0472">Membrane</keyword>
<dbReference type="PANTHER" id="PTHR12714:SF9">
    <property type="entry name" value="PROTEIN-S-ISOPRENYLCYSTEINE O-METHYLTRANSFERASE"/>
    <property type="match status" value="1"/>
</dbReference>
<comment type="subcellular location">
    <subcellularLocation>
        <location evidence="5">Endoplasmic reticulum membrane</location>
        <topology evidence="5">Multi-pass membrane protein</topology>
    </subcellularLocation>
    <subcellularLocation>
        <location evidence="1">Membrane</location>
        <topology evidence="1">Multi-pass membrane protein</topology>
    </subcellularLocation>
</comment>
<name>A0A4S8KLJ9_DENBC</name>
<dbReference type="InterPro" id="IPR007269">
    <property type="entry name" value="ICMT_MeTrfase"/>
</dbReference>
<feature type="transmembrane region" description="Helical" evidence="5">
    <location>
        <begin position="65"/>
        <end position="85"/>
    </location>
</feature>
<dbReference type="Gene3D" id="1.20.120.1630">
    <property type="match status" value="1"/>
</dbReference>
<comment type="caution">
    <text evidence="5">Lacks conserved residue(s) required for the propagation of feature annotation.</text>
</comment>
<dbReference type="AlphaFoldDB" id="A0A4S8KLJ9"/>